<dbReference type="InterPro" id="IPR050857">
    <property type="entry name" value="D-2-hydroxyacid_DH"/>
</dbReference>
<organism evidence="5 6">
    <name type="scientific">Eutypa lata (strain UCR-EL1)</name>
    <name type="common">Grapevine dieback disease fungus</name>
    <name type="synonym">Eutypa armeniacae</name>
    <dbReference type="NCBI Taxonomy" id="1287681"/>
    <lineage>
        <taxon>Eukaryota</taxon>
        <taxon>Fungi</taxon>
        <taxon>Dikarya</taxon>
        <taxon>Ascomycota</taxon>
        <taxon>Pezizomycotina</taxon>
        <taxon>Sordariomycetes</taxon>
        <taxon>Xylariomycetidae</taxon>
        <taxon>Xylariales</taxon>
        <taxon>Diatrypaceae</taxon>
        <taxon>Eutypa</taxon>
    </lineage>
</organism>
<evidence type="ECO:0000256" key="3">
    <source>
        <dbReference type="ARBA" id="ARBA00023027"/>
    </source>
</evidence>
<dbReference type="PROSITE" id="PS00671">
    <property type="entry name" value="D_2_HYDROXYACID_DH_3"/>
    <property type="match status" value="1"/>
</dbReference>
<protein>
    <submittedName>
        <fullName evidence="5">Putative d-3-phosphoglycerate dehydrogenase protein</fullName>
    </submittedName>
</protein>
<evidence type="ECO:0000313" key="6">
    <source>
        <dbReference type="Proteomes" id="UP000012174"/>
    </source>
</evidence>
<accession>M7T0P5</accession>
<dbReference type="AlphaFoldDB" id="M7T0P5"/>
<evidence type="ECO:0000313" key="5">
    <source>
        <dbReference type="EMBL" id="EMR70403.1"/>
    </source>
</evidence>
<feature type="domain" description="D-isomer specific 2-hydroxyacid dehydrogenase NAD-binding" evidence="4">
    <location>
        <begin position="4"/>
        <end position="182"/>
    </location>
</feature>
<dbReference type="KEGG" id="ela:UCREL1_2563"/>
<keyword evidence="3" id="KW-0520">NAD</keyword>
<dbReference type="InterPro" id="IPR029752">
    <property type="entry name" value="D-isomer_DH_CS1"/>
</dbReference>
<proteinExistence type="inferred from homology"/>
<dbReference type="HOGENOM" id="CLU_019796_1_4_1"/>
<dbReference type="EMBL" id="KB705872">
    <property type="protein sequence ID" value="EMR70403.1"/>
    <property type="molecule type" value="Genomic_DNA"/>
</dbReference>
<dbReference type="Proteomes" id="UP000012174">
    <property type="component" value="Unassembled WGS sequence"/>
</dbReference>
<dbReference type="PROSITE" id="PS00065">
    <property type="entry name" value="D_2_HYDROXYACID_DH_1"/>
    <property type="match status" value="1"/>
</dbReference>
<reference evidence="6" key="1">
    <citation type="journal article" date="2013" name="Genome Announc.">
        <title>Draft genome sequence of the grapevine dieback fungus Eutypa lata UCR-EL1.</title>
        <authorList>
            <person name="Blanco-Ulate B."/>
            <person name="Rolshausen P.E."/>
            <person name="Cantu D."/>
        </authorList>
    </citation>
    <scope>NUCLEOTIDE SEQUENCE [LARGE SCALE GENOMIC DNA]</scope>
    <source>
        <strain evidence="6">UCR-EL1</strain>
    </source>
</reference>
<dbReference type="SUPFAM" id="SSF51735">
    <property type="entry name" value="NAD(P)-binding Rossmann-fold domains"/>
    <property type="match status" value="1"/>
</dbReference>
<evidence type="ECO:0000259" key="4">
    <source>
        <dbReference type="Pfam" id="PF02826"/>
    </source>
</evidence>
<dbReference type="PANTHER" id="PTHR42789:SF1">
    <property type="entry name" value="D-ISOMER SPECIFIC 2-HYDROXYACID DEHYDROGENASE FAMILY PROTEIN (AFU_ORTHOLOGUE AFUA_6G10090)"/>
    <property type="match status" value="1"/>
</dbReference>
<dbReference type="InterPro" id="IPR029753">
    <property type="entry name" value="D-isomer_DH_CS"/>
</dbReference>
<gene>
    <name evidence="5" type="ORF">UCREL1_2563</name>
</gene>
<dbReference type="OrthoDB" id="298012at2759"/>
<comment type="similarity">
    <text evidence="1">Belongs to the D-isomer specific 2-hydroxyacid dehydrogenase family.</text>
</comment>
<dbReference type="GO" id="GO:0051287">
    <property type="term" value="F:NAD binding"/>
    <property type="evidence" value="ECO:0007669"/>
    <property type="project" value="InterPro"/>
</dbReference>
<name>M7T0P5_EUTLA</name>
<sequence>MVLSLTTAVARQVGRITTRQAMGNLVPKETCSGLILHQKTLGVVGMGNIGKIVAQMFRGAFEASIVAYDPFLPADAWSDTPHRRVGSIEDILRESDIVTLHIPRTESTINLISLLQFKIMKRTAILINAARGGIVNESDLETALSEGLIWGAGLDCHEQEPPSKERYGRLWRLGVVSTPHIGAATAQTQIETGMAAAKQLAEYAYMKEL</sequence>
<dbReference type="InterPro" id="IPR036291">
    <property type="entry name" value="NAD(P)-bd_dom_sf"/>
</dbReference>
<keyword evidence="6" id="KW-1185">Reference proteome</keyword>
<dbReference type="Gene3D" id="3.40.50.720">
    <property type="entry name" value="NAD(P)-binding Rossmann-like Domain"/>
    <property type="match status" value="1"/>
</dbReference>
<dbReference type="PANTHER" id="PTHR42789">
    <property type="entry name" value="D-ISOMER SPECIFIC 2-HYDROXYACID DEHYDROGENASE FAMILY PROTEIN (AFU_ORTHOLOGUE AFUA_6G10090)"/>
    <property type="match status" value="1"/>
</dbReference>
<dbReference type="STRING" id="1287681.M7T0P5"/>
<dbReference type="InterPro" id="IPR006140">
    <property type="entry name" value="D-isomer_DH_NAD-bd"/>
</dbReference>
<dbReference type="eggNOG" id="KOG0067">
    <property type="taxonomic scope" value="Eukaryota"/>
</dbReference>
<dbReference type="GO" id="GO:0016491">
    <property type="term" value="F:oxidoreductase activity"/>
    <property type="evidence" value="ECO:0007669"/>
    <property type="project" value="UniProtKB-KW"/>
</dbReference>
<evidence type="ECO:0000256" key="1">
    <source>
        <dbReference type="ARBA" id="ARBA00005854"/>
    </source>
</evidence>
<dbReference type="Pfam" id="PF02826">
    <property type="entry name" value="2-Hacid_dh_C"/>
    <property type="match status" value="1"/>
</dbReference>
<dbReference type="PROSITE" id="PS00670">
    <property type="entry name" value="D_2_HYDROXYACID_DH_2"/>
    <property type="match status" value="1"/>
</dbReference>
<evidence type="ECO:0000256" key="2">
    <source>
        <dbReference type="ARBA" id="ARBA00023002"/>
    </source>
</evidence>
<keyword evidence="2" id="KW-0560">Oxidoreductase</keyword>